<protein>
    <submittedName>
        <fullName evidence="1">Uncharacterized protein</fullName>
    </submittedName>
</protein>
<evidence type="ECO:0000313" key="2">
    <source>
        <dbReference type="Proteomes" id="UP000479526"/>
    </source>
</evidence>
<accession>A0A7C9J266</accession>
<sequence length="114" mass="12598">MALPRKGSRLITVDGKAYRWRVRHKPTYCEGLGWSPLSFSVEHGVRPGSVLQVSLPWARPDNWIGARAVTVRPGLVASVVRRALDEGWTPDAAGSTVFLAIAENELAEYVVPFR</sequence>
<comment type="caution">
    <text evidence="1">The sequence shown here is derived from an EMBL/GenBank/DDBJ whole genome shotgun (WGS) entry which is preliminary data.</text>
</comment>
<dbReference type="RefSeq" id="WP_161479016.1">
    <property type="nucleotide sequence ID" value="NZ_WXEW01000002.1"/>
</dbReference>
<dbReference type="EMBL" id="WXEW01000002">
    <property type="protein sequence ID" value="NAS21580.1"/>
    <property type="molecule type" value="Genomic_DNA"/>
</dbReference>
<reference evidence="1 2" key="1">
    <citation type="submission" date="2020-01" db="EMBL/GenBank/DDBJ databases">
        <title>Herbidospora sp. NEAU-GS84 nov., a novel actinomycete isolated from soil.</title>
        <authorList>
            <person name="Han L."/>
        </authorList>
    </citation>
    <scope>NUCLEOTIDE SEQUENCE [LARGE SCALE GENOMIC DNA]</scope>
    <source>
        <strain evidence="1 2">NEAU-GS84</strain>
    </source>
</reference>
<proteinExistence type="predicted"/>
<dbReference type="Proteomes" id="UP000479526">
    <property type="component" value="Unassembled WGS sequence"/>
</dbReference>
<dbReference type="AlphaFoldDB" id="A0A7C9J266"/>
<keyword evidence="2" id="KW-1185">Reference proteome</keyword>
<gene>
    <name evidence="1" type="ORF">GT755_07765</name>
</gene>
<organism evidence="1 2">
    <name type="scientific">Herbidospora solisilvae</name>
    <dbReference type="NCBI Taxonomy" id="2696284"/>
    <lineage>
        <taxon>Bacteria</taxon>
        <taxon>Bacillati</taxon>
        <taxon>Actinomycetota</taxon>
        <taxon>Actinomycetes</taxon>
        <taxon>Streptosporangiales</taxon>
        <taxon>Streptosporangiaceae</taxon>
        <taxon>Herbidospora</taxon>
    </lineage>
</organism>
<name>A0A7C9J266_9ACTN</name>
<evidence type="ECO:0000313" key="1">
    <source>
        <dbReference type="EMBL" id="NAS21580.1"/>
    </source>
</evidence>